<dbReference type="Pfam" id="PF00153">
    <property type="entry name" value="Mito_carr"/>
    <property type="match status" value="1"/>
</dbReference>
<dbReference type="AlphaFoldDB" id="A0A0M3HGY8"/>
<keyword evidence="5" id="KW-0677">Repeat</keyword>
<dbReference type="WBParaSite" id="ALUE_0000078301-mRNA-1">
    <property type="protein sequence ID" value="ALUE_0000078301-mRNA-1"/>
    <property type="gene ID" value="ALUE_0000078301"/>
</dbReference>
<dbReference type="SUPFAM" id="SSF103506">
    <property type="entry name" value="Mitochondrial carrier"/>
    <property type="match status" value="1"/>
</dbReference>
<keyword evidence="8 10" id="KW-0472">Membrane</keyword>
<evidence type="ECO:0000256" key="2">
    <source>
        <dbReference type="ARBA" id="ARBA00006375"/>
    </source>
</evidence>
<sequence length="189" mass="21093">LIIKFECTDCFSLATPAIATPLYKRFLPSDRTVKGIFIGGLTGGIEICITFPTEYVKTQLQLDERSAHPQFKGPIDCVKKTVRTKGFFGLYRGLSVLIYGSIPKSGFRFGTFEFLKGHAVDERGNLAPIMRMLCGLGAGMLSTNLSPYLHNKNSFAYIKYFLSFLAKVIRFELISPLFDVSLLSYASDF</sequence>
<dbReference type="PROSITE" id="PS50920">
    <property type="entry name" value="SOLCAR"/>
    <property type="match status" value="1"/>
</dbReference>
<keyword evidence="4 10" id="KW-0812">Transmembrane</keyword>
<dbReference type="GO" id="GO:0071913">
    <property type="term" value="F:citrate secondary active transmembrane transporter activity"/>
    <property type="evidence" value="ECO:0007669"/>
    <property type="project" value="TreeGrafter"/>
</dbReference>
<dbReference type="InterPro" id="IPR049563">
    <property type="entry name" value="TXTP-like"/>
</dbReference>
<evidence type="ECO:0000256" key="8">
    <source>
        <dbReference type="ARBA" id="ARBA00023136"/>
    </source>
</evidence>
<evidence type="ECO:0000256" key="5">
    <source>
        <dbReference type="ARBA" id="ARBA00022737"/>
    </source>
</evidence>
<keyword evidence="12" id="KW-1185">Reference proteome</keyword>
<name>A0A0M3HGY8_ASCLU</name>
<keyword evidence="7" id="KW-0496">Mitochondrion</keyword>
<organism evidence="12 13">
    <name type="scientific">Ascaris lumbricoides</name>
    <name type="common">Giant roundworm</name>
    <dbReference type="NCBI Taxonomy" id="6252"/>
    <lineage>
        <taxon>Eukaryota</taxon>
        <taxon>Metazoa</taxon>
        <taxon>Ecdysozoa</taxon>
        <taxon>Nematoda</taxon>
        <taxon>Chromadorea</taxon>
        <taxon>Rhabditida</taxon>
        <taxon>Spirurina</taxon>
        <taxon>Ascaridomorpha</taxon>
        <taxon>Ascaridoidea</taxon>
        <taxon>Ascarididae</taxon>
        <taxon>Ascaris</taxon>
    </lineage>
</organism>
<dbReference type="PANTHER" id="PTHR45788">
    <property type="entry name" value="SUCCINATE/FUMARATE MITOCHONDRIAL TRANSPORTER-RELATED"/>
    <property type="match status" value="1"/>
</dbReference>
<proteinExistence type="inferred from homology"/>
<evidence type="ECO:0000256" key="3">
    <source>
        <dbReference type="ARBA" id="ARBA00022448"/>
    </source>
</evidence>
<feature type="repeat" description="Solcar" evidence="10">
    <location>
        <begin position="30"/>
        <end position="118"/>
    </location>
</feature>
<dbReference type="Proteomes" id="UP000036681">
    <property type="component" value="Unplaced"/>
</dbReference>
<accession>A0A0M3HGY8</accession>
<protein>
    <recommendedName>
        <fullName evidence="9">Citrate transport protein</fullName>
    </recommendedName>
</protein>
<dbReference type="GO" id="GO:0031966">
    <property type="term" value="C:mitochondrial membrane"/>
    <property type="evidence" value="ECO:0007669"/>
    <property type="project" value="UniProtKB-SubCell"/>
</dbReference>
<evidence type="ECO:0000313" key="13">
    <source>
        <dbReference type="WBParaSite" id="ALUE_0000078301-mRNA-1"/>
    </source>
</evidence>
<keyword evidence="6" id="KW-1133">Transmembrane helix</keyword>
<dbReference type="PANTHER" id="PTHR45788:SF4">
    <property type="entry name" value="TRICARBOXYLATE TRANSPORT PROTEIN, MITOCHONDRIAL"/>
    <property type="match status" value="1"/>
</dbReference>
<keyword evidence="3 11" id="KW-0813">Transport</keyword>
<comment type="subcellular location">
    <subcellularLocation>
        <location evidence="1">Mitochondrion membrane</location>
        <topology evidence="1">Multi-pass membrane protein</topology>
    </subcellularLocation>
</comment>
<dbReference type="Gene3D" id="1.50.40.10">
    <property type="entry name" value="Mitochondrial carrier domain"/>
    <property type="match status" value="1"/>
</dbReference>
<evidence type="ECO:0000313" key="12">
    <source>
        <dbReference type="Proteomes" id="UP000036681"/>
    </source>
</evidence>
<evidence type="ECO:0000256" key="4">
    <source>
        <dbReference type="ARBA" id="ARBA00022692"/>
    </source>
</evidence>
<evidence type="ECO:0000256" key="7">
    <source>
        <dbReference type="ARBA" id="ARBA00023128"/>
    </source>
</evidence>
<reference evidence="13" key="1">
    <citation type="submission" date="2017-02" db="UniProtKB">
        <authorList>
            <consortium name="WormBaseParasite"/>
        </authorList>
    </citation>
    <scope>IDENTIFICATION</scope>
</reference>
<evidence type="ECO:0000256" key="11">
    <source>
        <dbReference type="RuleBase" id="RU000488"/>
    </source>
</evidence>
<evidence type="ECO:0000256" key="9">
    <source>
        <dbReference type="ARBA" id="ARBA00042640"/>
    </source>
</evidence>
<comment type="similarity">
    <text evidence="2 11">Belongs to the mitochondrial carrier (TC 2.A.29) family.</text>
</comment>
<evidence type="ECO:0000256" key="10">
    <source>
        <dbReference type="PROSITE-ProRule" id="PRU00282"/>
    </source>
</evidence>
<dbReference type="InterPro" id="IPR023395">
    <property type="entry name" value="MCP_dom_sf"/>
</dbReference>
<dbReference type="GO" id="GO:0006843">
    <property type="term" value="P:mitochondrial citrate transmembrane transport"/>
    <property type="evidence" value="ECO:0007669"/>
    <property type="project" value="TreeGrafter"/>
</dbReference>
<dbReference type="InterPro" id="IPR018108">
    <property type="entry name" value="MCP_transmembrane"/>
</dbReference>
<evidence type="ECO:0000256" key="6">
    <source>
        <dbReference type="ARBA" id="ARBA00022989"/>
    </source>
</evidence>
<evidence type="ECO:0000256" key="1">
    <source>
        <dbReference type="ARBA" id="ARBA00004225"/>
    </source>
</evidence>